<protein>
    <submittedName>
        <fullName evidence="8">Nonstructural protein</fullName>
    </submittedName>
</protein>
<evidence type="ECO:0000256" key="3">
    <source>
        <dbReference type="ARBA" id="ARBA00022705"/>
    </source>
</evidence>
<feature type="compositionally biased region" description="Low complexity" evidence="6">
    <location>
        <begin position="509"/>
        <end position="523"/>
    </location>
</feature>
<keyword evidence="4" id="KW-0547">Nucleotide-binding</keyword>
<name>A0A7D3UI53_9VIRU</name>
<evidence type="ECO:0000256" key="6">
    <source>
        <dbReference type="SAM" id="MobiDB-lite"/>
    </source>
</evidence>
<evidence type="ECO:0000256" key="5">
    <source>
        <dbReference type="ARBA" id="ARBA00022840"/>
    </source>
</evidence>
<organism evidence="8">
    <name type="scientific">Parvoviridae sp</name>
    <dbReference type="NCBI Taxonomy" id="1940570"/>
    <lineage>
        <taxon>Viruses</taxon>
        <taxon>Monodnaviria</taxon>
        <taxon>Shotokuvirae</taxon>
        <taxon>Cossaviricota</taxon>
        <taxon>Quintoviricetes</taxon>
        <taxon>Piccovirales</taxon>
        <taxon>Parvoviridae</taxon>
    </lineage>
</organism>
<dbReference type="GO" id="GO:0019079">
    <property type="term" value="P:viral genome replication"/>
    <property type="evidence" value="ECO:0007669"/>
    <property type="project" value="InterPro"/>
</dbReference>
<evidence type="ECO:0000256" key="4">
    <source>
        <dbReference type="ARBA" id="ARBA00022741"/>
    </source>
</evidence>
<dbReference type="Pfam" id="PF01057">
    <property type="entry name" value="Parvo_NS1"/>
    <property type="match status" value="1"/>
</dbReference>
<keyword evidence="3" id="KW-0235">DNA replication</keyword>
<feature type="compositionally biased region" description="Polar residues" evidence="6">
    <location>
        <begin position="467"/>
        <end position="498"/>
    </location>
</feature>
<dbReference type="EMBL" id="MT138293">
    <property type="protein sequence ID" value="QKE54943.1"/>
    <property type="molecule type" value="Genomic_DNA"/>
</dbReference>
<keyword evidence="2" id="KW-1048">Host nucleus</keyword>
<dbReference type="Gene3D" id="3.40.50.300">
    <property type="entry name" value="P-loop containing nucleotide triphosphate hydrolases"/>
    <property type="match status" value="1"/>
</dbReference>
<evidence type="ECO:0000259" key="7">
    <source>
        <dbReference type="PROSITE" id="PS51206"/>
    </source>
</evidence>
<dbReference type="GO" id="GO:0006260">
    <property type="term" value="P:DNA replication"/>
    <property type="evidence" value="ECO:0007669"/>
    <property type="project" value="UniProtKB-KW"/>
</dbReference>
<feature type="region of interest" description="Disordered" evidence="6">
    <location>
        <begin position="464"/>
        <end position="633"/>
    </location>
</feature>
<accession>A0A7D3UI53</accession>
<dbReference type="GO" id="GO:0042025">
    <property type="term" value="C:host cell nucleus"/>
    <property type="evidence" value="ECO:0007669"/>
    <property type="project" value="UniProtKB-SubCell"/>
</dbReference>
<feature type="domain" description="SF3 helicase" evidence="7">
    <location>
        <begin position="297"/>
        <end position="446"/>
    </location>
</feature>
<sequence>MQGEMESTGPSYRGFLWMGSTGTSGDIDPDQAETLCLEKDYVLSPLPETERFQNLINMKQWQCGIFQIADGRGEPFCEILPYALFFNNMVGIHHWFCTGEYNKDGIFHVHALIRTGMRTDSTRRAMTGTFNNLMLTSNYRGLLGTAQATLDCLKLQRCHKPSSMAQYMMKSPIWVCSNDDRMLQLAYDITMWKLHERFIPKPEEEAEESADQAEEMNKVSREIVDLIIKCNCKTMQDCMRFGPEIMAKYLHRPGLNSIVTNCLEFVKASGATWNISLFEPYDPYPGAIHKILLHQNIEPSVFDKIFYQWITKADSKKNTICIQGPSNTGKSAFISGLKQCIMWGEITNGNSGFNFEGLLEQNLGIWEEPLMSPELAEKAKQVFEGMVCSIAVKYKKPHMLPRTPIMITTNHDVWRYCQSEEPMFRNRMWIIYFNYQCKDEYYYPRAREHSCECPYCRASRGGETVAGVSSSGTMQSGDQPIFTREQSPGLGTSANVRSGSMPGAGEGPSVSNSGASSSTTSSTDSKRTSSEQHSSSTSSADVGHVGSFRIIRPSDSQRRHVSQSPMHVESHSSGGRDGGSSSGNGSRAGRKRGLGGDGDSVEQHVLPDTLGSRSSNETQKRVRAKTKKQRVDESLGARVGAIKLPMVVPSKQEWQEYLSYLYHWYG</sequence>
<comment type="subcellular location">
    <subcellularLocation>
        <location evidence="1">Host nucleus</location>
    </subcellularLocation>
</comment>
<dbReference type="GO" id="GO:0005524">
    <property type="term" value="F:ATP binding"/>
    <property type="evidence" value="ECO:0007669"/>
    <property type="project" value="UniProtKB-KW"/>
</dbReference>
<evidence type="ECO:0000256" key="1">
    <source>
        <dbReference type="ARBA" id="ARBA00004147"/>
    </source>
</evidence>
<evidence type="ECO:0000256" key="2">
    <source>
        <dbReference type="ARBA" id="ARBA00022562"/>
    </source>
</evidence>
<dbReference type="SUPFAM" id="SSF52540">
    <property type="entry name" value="P-loop containing nucleoside triphosphate hydrolases"/>
    <property type="match status" value="1"/>
</dbReference>
<keyword evidence="5" id="KW-0067">ATP-binding</keyword>
<proteinExistence type="predicted"/>
<dbReference type="PROSITE" id="PS51206">
    <property type="entry name" value="SF3_HELICASE_1"/>
    <property type="match status" value="1"/>
</dbReference>
<reference evidence="8" key="1">
    <citation type="submission" date="2020-01" db="EMBL/GenBank/DDBJ databases">
        <title>Viral genomes from wild and zoo birds in China.</title>
        <authorList>
            <person name="Dai Z."/>
            <person name="Shan L.T."/>
            <person name="Yang X.S."/>
        </authorList>
    </citation>
    <scope>NUCLEOTIDE SEQUENCE</scope>
    <source>
        <strain evidence="8">Rbu020par1</strain>
    </source>
</reference>
<dbReference type="InterPro" id="IPR001257">
    <property type="entry name" value="Parvovirus_NS1_helicase"/>
</dbReference>
<evidence type="ECO:0000313" key="8">
    <source>
        <dbReference type="EMBL" id="QKE54943.1"/>
    </source>
</evidence>
<dbReference type="InterPro" id="IPR027417">
    <property type="entry name" value="P-loop_NTPase"/>
</dbReference>
<dbReference type="InterPro" id="IPR014015">
    <property type="entry name" value="Helicase_SF3_DNA-vir"/>
</dbReference>